<proteinExistence type="predicted"/>
<name>A0A0G2FGL5_9PEZI</name>
<comment type="caution">
    <text evidence="2">The sequence shown here is derived from an EMBL/GenBank/DDBJ whole genome shotgun (WGS) entry which is preliminary data.</text>
</comment>
<evidence type="ECO:0000313" key="3">
    <source>
        <dbReference type="Proteomes" id="UP000034680"/>
    </source>
</evidence>
<dbReference type="PANTHER" id="PTHR46411">
    <property type="entry name" value="FAMILY ATPASE, PUTATIVE-RELATED"/>
    <property type="match status" value="1"/>
</dbReference>
<reference evidence="2 3" key="1">
    <citation type="submission" date="2015-05" db="EMBL/GenBank/DDBJ databases">
        <title>Distinctive expansion of gene families associated with plant cell wall degradation and secondary metabolism in the genomes of grapevine trunk pathogens.</title>
        <authorList>
            <person name="Lawrence D.P."/>
            <person name="Travadon R."/>
            <person name="Rolshausen P.E."/>
            <person name="Baumgartner K."/>
        </authorList>
    </citation>
    <scope>NUCLEOTIDE SEQUENCE [LARGE SCALE GENOMIC DNA]</scope>
    <source>
        <strain evidence="2">DA912</strain>
    </source>
</reference>
<dbReference type="InterPro" id="IPR056599">
    <property type="entry name" value="AAA_lid_fung"/>
</dbReference>
<reference evidence="2 3" key="2">
    <citation type="submission" date="2015-05" db="EMBL/GenBank/DDBJ databases">
        <authorList>
            <person name="Morales-Cruz A."/>
            <person name="Amrine K.C."/>
            <person name="Cantu D."/>
        </authorList>
    </citation>
    <scope>NUCLEOTIDE SEQUENCE [LARGE SCALE GENOMIC DNA]</scope>
    <source>
        <strain evidence="2">DA912</strain>
    </source>
</reference>
<keyword evidence="3" id="KW-1185">Reference proteome</keyword>
<dbReference type="AlphaFoldDB" id="A0A0G2FGL5"/>
<protein>
    <submittedName>
        <fullName evidence="2">Putative aaa family atpase</fullName>
    </submittedName>
</protein>
<dbReference type="OrthoDB" id="10042665at2759"/>
<gene>
    <name evidence="2" type="ORF">UCDDA912_g06786</name>
</gene>
<dbReference type="Pfam" id="PF23232">
    <property type="entry name" value="AAA_lid_13"/>
    <property type="match status" value="1"/>
</dbReference>
<feature type="domain" description="AAA+ ATPase lid" evidence="1">
    <location>
        <begin position="9"/>
        <end position="63"/>
    </location>
</feature>
<dbReference type="STRING" id="1214573.A0A0G2FGL5"/>
<dbReference type="EMBL" id="LCUC01000250">
    <property type="protein sequence ID" value="KKY33271.1"/>
    <property type="molecule type" value="Genomic_DNA"/>
</dbReference>
<dbReference type="Proteomes" id="UP000034680">
    <property type="component" value="Unassembled WGS sequence"/>
</dbReference>
<accession>A0A0G2FGL5</accession>
<evidence type="ECO:0000313" key="2">
    <source>
        <dbReference type="EMBL" id="KKY33271.1"/>
    </source>
</evidence>
<dbReference type="PANTHER" id="PTHR46411:SF2">
    <property type="entry name" value="AAA+ ATPASE DOMAIN-CONTAINING PROTEIN"/>
    <property type="match status" value="1"/>
</dbReference>
<evidence type="ECO:0000259" key="1">
    <source>
        <dbReference type="Pfam" id="PF23232"/>
    </source>
</evidence>
<sequence length="76" mass="8835">MVTAKRTLKELASHELNGRQIRNIITMARQLAKFRKKTLDYGLQEVMSLSGRFDEYFSKLNENQSDEQTARSDGIR</sequence>
<organism evidence="2 3">
    <name type="scientific">Diaporthe ampelina</name>
    <dbReference type="NCBI Taxonomy" id="1214573"/>
    <lineage>
        <taxon>Eukaryota</taxon>
        <taxon>Fungi</taxon>
        <taxon>Dikarya</taxon>
        <taxon>Ascomycota</taxon>
        <taxon>Pezizomycotina</taxon>
        <taxon>Sordariomycetes</taxon>
        <taxon>Sordariomycetidae</taxon>
        <taxon>Diaporthales</taxon>
        <taxon>Diaporthaceae</taxon>
        <taxon>Diaporthe</taxon>
    </lineage>
</organism>